<dbReference type="OrthoDB" id="191350at2"/>
<name>A0A6N8JCP3_9BACT</name>
<dbReference type="Pfam" id="PF14078">
    <property type="entry name" value="DUF4259"/>
    <property type="match status" value="1"/>
</dbReference>
<dbReference type="AlphaFoldDB" id="A0A6N8JCP3"/>
<evidence type="ECO:0000313" key="2">
    <source>
        <dbReference type="Proteomes" id="UP000468388"/>
    </source>
</evidence>
<gene>
    <name evidence="1" type="ORF">GO495_16105</name>
</gene>
<sequence>MGTWGTRNFENDGSQDWIFEMMENKDGGMVADTLQFTINKEGHLDASECEDALAAAEVVAALAGKASEDFPEDPLENLDSLDLLATPALKKLAIAAVEKIKNDSEMKELWTDAGDINAWVAILEDLQKRLS</sequence>
<protein>
    <submittedName>
        <fullName evidence="1">DUF4259 domain-containing protein</fullName>
    </submittedName>
</protein>
<dbReference type="Proteomes" id="UP000468388">
    <property type="component" value="Unassembled WGS sequence"/>
</dbReference>
<evidence type="ECO:0000313" key="1">
    <source>
        <dbReference type="EMBL" id="MVT42116.1"/>
    </source>
</evidence>
<keyword evidence="2" id="KW-1185">Reference proteome</keyword>
<organism evidence="1 2">
    <name type="scientific">Chitinophaga oryziterrae</name>
    <dbReference type="NCBI Taxonomy" id="1031224"/>
    <lineage>
        <taxon>Bacteria</taxon>
        <taxon>Pseudomonadati</taxon>
        <taxon>Bacteroidota</taxon>
        <taxon>Chitinophagia</taxon>
        <taxon>Chitinophagales</taxon>
        <taxon>Chitinophagaceae</taxon>
        <taxon>Chitinophaga</taxon>
    </lineage>
</organism>
<comment type="caution">
    <text evidence="1">The sequence shown here is derived from an EMBL/GenBank/DDBJ whole genome shotgun (WGS) entry which is preliminary data.</text>
</comment>
<reference evidence="1 2" key="1">
    <citation type="submission" date="2019-12" db="EMBL/GenBank/DDBJ databases">
        <title>The draft genomic sequence of strain Chitinophaga oryziterrae JCM 16595.</title>
        <authorList>
            <person name="Zhang X."/>
        </authorList>
    </citation>
    <scope>NUCLEOTIDE SEQUENCE [LARGE SCALE GENOMIC DNA]</scope>
    <source>
        <strain evidence="1 2">JCM 16595</strain>
    </source>
</reference>
<accession>A0A6N8JCP3</accession>
<dbReference type="InterPro" id="IPR025355">
    <property type="entry name" value="DUF4259"/>
</dbReference>
<dbReference type="EMBL" id="WRXO01000004">
    <property type="protein sequence ID" value="MVT42116.1"/>
    <property type="molecule type" value="Genomic_DNA"/>
</dbReference>
<proteinExistence type="predicted"/>
<dbReference type="RefSeq" id="WP_157300747.1">
    <property type="nucleotide sequence ID" value="NZ_BAAAZB010000005.1"/>
</dbReference>